<dbReference type="Proteomes" id="UP001142055">
    <property type="component" value="Chromosome 1"/>
</dbReference>
<proteinExistence type="predicted"/>
<evidence type="ECO:0000313" key="4">
    <source>
        <dbReference type="Proteomes" id="UP001142055"/>
    </source>
</evidence>
<gene>
    <name evidence="3" type="ORF">RDWZM_001289</name>
</gene>
<keyword evidence="2" id="KW-0732">Signal</keyword>
<keyword evidence="4" id="KW-1185">Reference proteome</keyword>
<protein>
    <submittedName>
        <fullName evidence="3">Uncharacterized protein</fullName>
    </submittedName>
</protein>
<feature type="region of interest" description="Disordered" evidence="1">
    <location>
        <begin position="54"/>
        <end position="75"/>
    </location>
</feature>
<evidence type="ECO:0000256" key="2">
    <source>
        <dbReference type="SAM" id="SignalP"/>
    </source>
</evidence>
<feature type="signal peptide" evidence="2">
    <location>
        <begin position="1"/>
        <end position="22"/>
    </location>
</feature>
<reference evidence="3" key="1">
    <citation type="submission" date="2022-12" db="EMBL/GenBank/DDBJ databases">
        <title>Genome assemblies of Blomia tropicalis.</title>
        <authorList>
            <person name="Cui Y."/>
        </authorList>
    </citation>
    <scope>NUCLEOTIDE SEQUENCE</scope>
    <source>
        <tissue evidence="3">Adult mites</tissue>
    </source>
</reference>
<comment type="caution">
    <text evidence="3">The sequence shown here is derived from an EMBL/GenBank/DDBJ whole genome shotgun (WGS) entry which is preliminary data.</text>
</comment>
<sequence>MSITSVYLTFIVALFAISSANGNYGYGQQYGQQALCNRNVFDRAQNMIRNEIQTRASNQPPYNNPSFSGMTNGYQSNTQYSNQQQMLEQQCRSVRISFNDLVINTPLCESMGNYGFSTATLIEQGRQFMQKHCERNQGYPYMSCYKSTDLYNCETMYSNDRNRIRNVQPNNNPNMHLLELCPTYETFRNCVMTVITRNCIPSDSEYVYTYLFDRAHNLAWSCVPNQNVIVGSYQPMNNYPPRTDIAISNQGYYPSRTDNFGVNYPVVGSNSQFSSRAFPTYQQAGNVPMSPVDRSQLERTGYTIGTEACLIKVKPFENACTNLLVQRQREARYGRSSNDVERRICCALYYHRDCLSRVVLEHCPESTRIVVDLLMGDRQREITTNCHSYSREQCNGVTSLQGSLLLLLNNVNLSATTLHTLPKPHHLQILGSISYRFQKGWRTIFTLTFSHT</sequence>
<dbReference type="EMBL" id="JAPWDV010000001">
    <property type="protein sequence ID" value="KAJ6222744.1"/>
    <property type="molecule type" value="Genomic_DNA"/>
</dbReference>
<organism evidence="3 4">
    <name type="scientific">Blomia tropicalis</name>
    <name type="common">Mite</name>
    <dbReference type="NCBI Taxonomy" id="40697"/>
    <lineage>
        <taxon>Eukaryota</taxon>
        <taxon>Metazoa</taxon>
        <taxon>Ecdysozoa</taxon>
        <taxon>Arthropoda</taxon>
        <taxon>Chelicerata</taxon>
        <taxon>Arachnida</taxon>
        <taxon>Acari</taxon>
        <taxon>Acariformes</taxon>
        <taxon>Sarcoptiformes</taxon>
        <taxon>Astigmata</taxon>
        <taxon>Glycyphagoidea</taxon>
        <taxon>Echimyopodidae</taxon>
        <taxon>Blomia</taxon>
    </lineage>
</organism>
<dbReference type="AlphaFoldDB" id="A0A9Q0RQE9"/>
<evidence type="ECO:0000313" key="3">
    <source>
        <dbReference type="EMBL" id="KAJ6222744.1"/>
    </source>
</evidence>
<accession>A0A9Q0RQE9</accession>
<name>A0A9Q0RQE9_BLOTA</name>
<feature type="compositionally biased region" description="Polar residues" evidence="1">
    <location>
        <begin position="54"/>
        <end position="73"/>
    </location>
</feature>
<feature type="chain" id="PRO_5040179997" evidence="2">
    <location>
        <begin position="23"/>
        <end position="452"/>
    </location>
</feature>
<evidence type="ECO:0000256" key="1">
    <source>
        <dbReference type="SAM" id="MobiDB-lite"/>
    </source>
</evidence>
<dbReference type="OMA" id="NEDSYCM"/>